<evidence type="ECO:0000313" key="7">
    <source>
        <dbReference type="Proteomes" id="UP000318126"/>
    </source>
</evidence>
<dbReference type="InterPro" id="IPR036390">
    <property type="entry name" value="WH_DNA-bd_sf"/>
</dbReference>
<dbReference type="GO" id="GO:0006351">
    <property type="term" value="P:DNA-templated transcription"/>
    <property type="evidence" value="ECO:0007669"/>
    <property type="project" value="TreeGrafter"/>
</dbReference>
<dbReference type="AlphaFoldDB" id="A0A553JRP5"/>
<sequence length="300" mass="33974">MGQLENMQIFIKVVETGGITKAAEQLNLAKSAVSKRLSEIEQQLSVKLINRTTRKSSLTEAGNIYYQKCKLLLEEVDELNCQLSSVQQSLKGTLKLTVPLSFGVMHLVNAFELFAQQHPNLQMDIDFSDRNVDLVEEGFDLAIRIGHLTDSSMRARAFAPISHLICASPSYLEQHGKPETPEQLKSHKLLKYSRLPLAGIELIDKQQQRISVPMESHCTANNGDFLKAMAVSGHGISFLPRFIVWQELANGSLETIMPDYKIPPMKAYVVYPQNRYLPKKVRMLIDFLSQHFGDIPYWEQ</sequence>
<protein>
    <submittedName>
        <fullName evidence="6">LysR family transcriptional regulator</fullName>
    </submittedName>
</protein>
<keyword evidence="2" id="KW-0805">Transcription regulation</keyword>
<evidence type="ECO:0000256" key="2">
    <source>
        <dbReference type="ARBA" id="ARBA00023015"/>
    </source>
</evidence>
<dbReference type="InterPro" id="IPR005119">
    <property type="entry name" value="LysR_subst-bd"/>
</dbReference>
<evidence type="ECO:0000313" key="6">
    <source>
        <dbReference type="EMBL" id="TRY15133.1"/>
    </source>
</evidence>
<dbReference type="Proteomes" id="UP000318126">
    <property type="component" value="Unassembled WGS sequence"/>
</dbReference>
<keyword evidence="4" id="KW-0804">Transcription</keyword>
<dbReference type="PANTHER" id="PTHR30537:SF5">
    <property type="entry name" value="HTH-TYPE TRANSCRIPTIONAL ACTIVATOR TTDR-RELATED"/>
    <property type="match status" value="1"/>
</dbReference>
<evidence type="ECO:0000256" key="1">
    <source>
        <dbReference type="ARBA" id="ARBA00009437"/>
    </source>
</evidence>
<keyword evidence="3" id="KW-0238">DNA-binding</keyword>
<evidence type="ECO:0000256" key="4">
    <source>
        <dbReference type="ARBA" id="ARBA00023163"/>
    </source>
</evidence>
<dbReference type="GO" id="GO:0043565">
    <property type="term" value="F:sequence-specific DNA binding"/>
    <property type="evidence" value="ECO:0007669"/>
    <property type="project" value="TreeGrafter"/>
</dbReference>
<name>A0A553JRP5_SHEHA</name>
<dbReference type="PANTHER" id="PTHR30537">
    <property type="entry name" value="HTH-TYPE TRANSCRIPTIONAL REGULATOR"/>
    <property type="match status" value="1"/>
</dbReference>
<dbReference type="InterPro" id="IPR036388">
    <property type="entry name" value="WH-like_DNA-bd_sf"/>
</dbReference>
<dbReference type="InterPro" id="IPR000847">
    <property type="entry name" value="LysR_HTH_N"/>
</dbReference>
<dbReference type="Pfam" id="PF00126">
    <property type="entry name" value="HTH_1"/>
    <property type="match status" value="1"/>
</dbReference>
<comment type="caution">
    <text evidence="6">The sequence shown here is derived from an EMBL/GenBank/DDBJ whole genome shotgun (WGS) entry which is preliminary data.</text>
</comment>
<dbReference type="PROSITE" id="PS50931">
    <property type="entry name" value="HTH_LYSR"/>
    <property type="match status" value="1"/>
</dbReference>
<dbReference type="SUPFAM" id="SSF46785">
    <property type="entry name" value="Winged helix' DNA-binding domain"/>
    <property type="match status" value="1"/>
</dbReference>
<accession>A0A553JRP5</accession>
<feature type="domain" description="HTH lysR-type" evidence="5">
    <location>
        <begin position="1"/>
        <end position="59"/>
    </location>
</feature>
<comment type="similarity">
    <text evidence="1">Belongs to the LysR transcriptional regulatory family.</text>
</comment>
<dbReference type="Gene3D" id="1.10.10.10">
    <property type="entry name" value="Winged helix-like DNA-binding domain superfamily/Winged helix DNA-binding domain"/>
    <property type="match status" value="1"/>
</dbReference>
<dbReference type="FunFam" id="3.40.190.290:FF:000001">
    <property type="entry name" value="Transcriptional regulator, LysR family"/>
    <property type="match status" value="1"/>
</dbReference>
<dbReference type="EMBL" id="VKGK01000006">
    <property type="protein sequence ID" value="TRY15133.1"/>
    <property type="molecule type" value="Genomic_DNA"/>
</dbReference>
<dbReference type="OrthoDB" id="9786526at2"/>
<evidence type="ECO:0000259" key="5">
    <source>
        <dbReference type="PROSITE" id="PS50931"/>
    </source>
</evidence>
<dbReference type="InterPro" id="IPR058163">
    <property type="entry name" value="LysR-type_TF_proteobact-type"/>
</dbReference>
<keyword evidence="7" id="KW-1185">Reference proteome</keyword>
<gene>
    <name evidence="6" type="ORF">FN961_06760</name>
</gene>
<dbReference type="Gene3D" id="3.40.190.290">
    <property type="match status" value="1"/>
</dbReference>
<evidence type="ECO:0000256" key="3">
    <source>
        <dbReference type="ARBA" id="ARBA00023125"/>
    </source>
</evidence>
<dbReference type="PRINTS" id="PR00039">
    <property type="entry name" value="HTHLYSR"/>
</dbReference>
<dbReference type="SUPFAM" id="SSF53850">
    <property type="entry name" value="Periplasmic binding protein-like II"/>
    <property type="match status" value="1"/>
</dbReference>
<organism evidence="6 7">
    <name type="scientific">Shewanella hanedai</name>
    <name type="common">Alteromonas hanedai</name>
    <dbReference type="NCBI Taxonomy" id="25"/>
    <lineage>
        <taxon>Bacteria</taxon>
        <taxon>Pseudomonadati</taxon>
        <taxon>Pseudomonadota</taxon>
        <taxon>Gammaproteobacteria</taxon>
        <taxon>Alteromonadales</taxon>
        <taxon>Shewanellaceae</taxon>
        <taxon>Shewanella</taxon>
    </lineage>
</organism>
<dbReference type="FunFam" id="1.10.10.10:FF:000001">
    <property type="entry name" value="LysR family transcriptional regulator"/>
    <property type="match status" value="1"/>
</dbReference>
<dbReference type="GO" id="GO:0003700">
    <property type="term" value="F:DNA-binding transcription factor activity"/>
    <property type="evidence" value="ECO:0007669"/>
    <property type="project" value="InterPro"/>
</dbReference>
<proteinExistence type="inferred from homology"/>
<dbReference type="Pfam" id="PF03466">
    <property type="entry name" value="LysR_substrate"/>
    <property type="match status" value="1"/>
</dbReference>
<dbReference type="CDD" id="cd08422">
    <property type="entry name" value="PBP2_CrgA_like"/>
    <property type="match status" value="1"/>
</dbReference>
<reference evidence="7" key="1">
    <citation type="submission" date="2019-07" db="EMBL/GenBank/DDBJ databases">
        <title>Shewanella sp. YLB-08 draft genomic sequence.</title>
        <authorList>
            <person name="Yu L."/>
        </authorList>
    </citation>
    <scope>NUCLEOTIDE SEQUENCE [LARGE SCALE GENOMIC DNA]</scope>
    <source>
        <strain evidence="7">JCM 20706</strain>
    </source>
</reference>